<comment type="caution">
    <text evidence="1">The sequence shown here is derived from an EMBL/GenBank/DDBJ whole genome shotgun (WGS) entry which is preliminary data.</text>
</comment>
<reference evidence="1" key="1">
    <citation type="submission" date="2021-03" db="EMBL/GenBank/DDBJ databases">
        <authorList>
            <consortium name="DOE Joint Genome Institute"/>
            <person name="Ahrendt S."/>
            <person name="Looney B.P."/>
            <person name="Miyauchi S."/>
            <person name="Morin E."/>
            <person name="Drula E."/>
            <person name="Courty P.E."/>
            <person name="Chicoki N."/>
            <person name="Fauchery L."/>
            <person name="Kohler A."/>
            <person name="Kuo A."/>
            <person name="Labutti K."/>
            <person name="Pangilinan J."/>
            <person name="Lipzen A."/>
            <person name="Riley R."/>
            <person name="Andreopoulos W."/>
            <person name="He G."/>
            <person name="Johnson J."/>
            <person name="Barry K.W."/>
            <person name="Grigoriev I.V."/>
            <person name="Nagy L."/>
            <person name="Hibbett D."/>
            <person name="Henrissat B."/>
            <person name="Matheny P.B."/>
            <person name="Labbe J."/>
            <person name="Martin F."/>
        </authorList>
    </citation>
    <scope>NUCLEOTIDE SEQUENCE</scope>
    <source>
        <strain evidence="1">HHB10654</strain>
    </source>
</reference>
<dbReference type="Proteomes" id="UP000814140">
    <property type="component" value="Unassembled WGS sequence"/>
</dbReference>
<gene>
    <name evidence="1" type="ORF">BV25DRAFT_1832739</name>
</gene>
<evidence type="ECO:0000313" key="2">
    <source>
        <dbReference type="Proteomes" id="UP000814140"/>
    </source>
</evidence>
<protein>
    <submittedName>
        <fullName evidence="1">Uncharacterized protein</fullName>
    </submittedName>
</protein>
<organism evidence="1 2">
    <name type="scientific">Artomyces pyxidatus</name>
    <dbReference type="NCBI Taxonomy" id="48021"/>
    <lineage>
        <taxon>Eukaryota</taxon>
        <taxon>Fungi</taxon>
        <taxon>Dikarya</taxon>
        <taxon>Basidiomycota</taxon>
        <taxon>Agaricomycotina</taxon>
        <taxon>Agaricomycetes</taxon>
        <taxon>Russulales</taxon>
        <taxon>Auriscalpiaceae</taxon>
        <taxon>Artomyces</taxon>
    </lineage>
</organism>
<name>A0ACB8SHR3_9AGAM</name>
<dbReference type="EMBL" id="MU277274">
    <property type="protein sequence ID" value="KAI0055970.1"/>
    <property type="molecule type" value="Genomic_DNA"/>
</dbReference>
<evidence type="ECO:0000313" key="1">
    <source>
        <dbReference type="EMBL" id="KAI0055970.1"/>
    </source>
</evidence>
<reference evidence="1" key="2">
    <citation type="journal article" date="2022" name="New Phytol.">
        <title>Evolutionary transition to the ectomycorrhizal habit in the genomes of a hyperdiverse lineage of mushroom-forming fungi.</title>
        <authorList>
            <person name="Looney B."/>
            <person name="Miyauchi S."/>
            <person name="Morin E."/>
            <person name="Drula E."/>
            <person name="Courty P.E."/>
            <person name="Kohler A."/>
            <person name="Kuo A."/>
            <person name="LaButti K."/>
            <person name="Pangilinan J."/>
            <person name="Lipzen A."/>
            <person name="Riley R."/>
            <person name="Andreopoulos W."/>
            <person name="He G."/>
            <person name="Johnson J."/>
            <person name="Nolan M."/>
            <person name="Tritt A."/>
            <person name="Barry K.W."/>
            <person name="Grigoriev I.V."/>
            <person name="Nagy L.G."/>
            <person name="Hibbett D."/>
            <person name="Henrissat B."/>
            <person name="Matheny P.B."/>
            <person name="Labbe J."/>
            <person name="Martin F.M."/>
        </authorList>
    </citation>
    <scope>NUCLEOTIDE SEQUENCE</scope>
    <source>
        <strain evidence="1">HHB10654</strain>
    </source>
</reference>
<sequence length="412" mass="47423">MRFKNDLSLVSKRWNALVKPYQYEFVWISRALQAKALAHTLLLEFVDGVGSSGRFIRRLHIETPVLERCAPADLQTILEYSPQLAIYTDNHSIQRNRHDVPTDPRCSPARLLSLLAHPKSELRRLSWTSYDDSPFHERMSPLQEMRTMRLEYLELSSCTPNFHALFSDSRDLAFMPVCLPALKSLKVSLDNDMFAVLASWDMPALRNLSVVSADFSYTGAGFYRFFDAHGKALRQLELGHSSSVIEEHYLTTPQHLAPRLPAQDPFSLARWCPNLRELICSADADWHWESPDWIAPHVLLPCHPRLEMIAIRDIDARILDALDMSPDSDAAFFPLLEQMASLLRREAFPCLKYVRDMSAESSRMRTHRPWPAVTKFWTRVLEECKEQGVWLEDHAGMNVTARSLKRATLLQH</sequence>
<keyword evidence="2" id="KW-1185">Reference proteome</keyword>
<proteinExistence type="predicted"/>
<accession>A0ACB8SHR3</accession>